<evidence type="ECO:0000313" key="13">
    <source>
        <dbReference type="Proteomes" id="UP000261680"/>
    </source>
</evidence>
<evidence type="ECO:0000256" key="2">
    <source>
        <dbReference type="ARBA" id="ARBA00022473"/>
    </source>
</evidence>
<keyword evidence="8" id="KW-1015">Disulfide bond</keyword>
<dbReference type="InterPro" id="IPR057439">
    <property type="entry name" value="ANG-1/2/4"/>
</dbReference>
<accession>A0A8M1GH15</accession>
<evidence type="ECO:0000256" key="7">
    <source>
        <dbReference type="ARBA" id="ARBA00023054"/>
    </source>
</evidence>
<dbReference type="GO" id="GO:0030154">
    <property type="term" value="P:cell differentiation"/>
    <property type="evidence" value="ECO:0007669"/>
    <property type="project" value="UniProtKB-KW"/>
</dbReference>
<gene>
    <name evidence="14" type="primary">ANGPT4</name>
</gene>
<evidence type="ECO:0000256" key="4">
    <source>
        <dbReference type="ARBA" id="ARBA00022657"/>
    </source>
</evidence>
<dbReference type="GO" id="GO:0005576">
    <property type="term" value="C:extracellular region"/>
    <property type="evidence" value="ECO:0007669"/>
    <property type="project" value="UniProtKB-SubCell"/>
</dbReference>
<dbReference type="RefSeq" id="XP_040494037.1">
    <property type="nucleotide sequence ID" value="XM_040638103.1"/>
</dbReference>
<dbReference type="InterPro" id="IPR037579">
    <property type="entry name" value="FIB_ANG-like"/>
</dbReference>
<keyword evidence="4" id="KW-0037">Angiogenesis</keyword>
<dbReference type="InterPro" id="IPR036056">
    <property type="entry name" value="Fibrinogen-like_C"/>
</dbReference>
<sequence length="520" mass="58403">MLSRPAMLLGGLLLAVAAVTVAQRRGQEAGGRRRAHRVQHGQCSYTFVLPEPEPCPPEPEAFGSSNSLQRDSPAAALNLGDWPAQRVRQLEKVLENNTEQLQKLERYIQMNLRSELAQVQQHMVQNQTATMLELGTSLLNQTTAQTRKLTDVEAQGEQHVQRPSSGTVRASSRNIQEVLNQTSRMEIQLLETSLSTNKLEKQLLLQGHELHRLQGRNSALETRVQALETQQQAELASLRGEKERLRRLLGRQSGALAGLERSLRAASSNSSLLQRQQRQLLESVQRLVRVVAQEPASVRAAEQVFQDCAEIQRFGANVSGIYTIHVANMTEPRKVFCDMEANGGGWTLIQRRENGTVNFQRNWRDYKQGFGDLAGEHWLGNEVVHQLTSRAAYSLRVELQDWEGNEAYAQYEHFQLGSEGQLYRLSLSGYSGSAGRQSSLVLQGTNFSTRDADNDNCLCKCAQMLSGGWWFDACGLSNLNGIYYPARHHARKLNGIRWHYFQGPSYSLRATRMMVRPVGI</sequence>
<dbReference type="SMART" id="SM00186">
    <property type="entry name" value="FBG"/>
    <property type="match status" value="1"/>
</dbReference>
<evidence type="ECO:0000256" key="8">
    <source>
        <dbReference type="ARBA" id="ARBA00023157"/>
    </source>
</evidence>
<proteinExistence type="predicted"/>
<dbReference type="PROSITE" id="PS00514">
    <property type="entry name" value="FIBRINOGEN_C_1"/>
    <property type="match status" value="1"/>
</dbReference>
<evidence type="ECO:0000256" key="10">
    <source>
        <dbReference type="SAM" id="Coils"/>
    </source>
</evidence>
<dbReference type="FunFam" id="3.90.215.10:FF:000001">
    <property type="entry name" value="Tenascin isoform 1"/>
    <property type="match status" value="1"/>
</dbReference>
<dbReference type="PANTHER" id="PTHR47221:SF6">
    <property type="entry name" value="FIBRINOGEN ALPHA CHAIN"/>
    <property type="match status" value="1"/>
</dbReference>
<keyword evidence="7 10" id="KW-0175">Coiled coil</keyword>
<feature type="domain" description="Fibrinogen C-terminal" evidence="12">
    <location>
        <begin position="299"/>
        <end position="519"/>
    </location>
</feature>
<dbReference type="Pfam" id="PF25443">
    <property type="entry name" value="ANG-1"/>
    <property type="match status" value="1"/>
</dbReference>
<dbReference type="GO" id="GO:0001525">
    <property type="term" value="P:angiogenesis"/>
    <property type="evidence" value="ECO:0007669"/>
    <property type="project" value="UniProtKB-KW"/>
</dbReference>
<keyword evidence="6" id="KW-0221">Differentiation</keyword>
<name>A0A8M1GH15_URSMA</name>
<keyword evidence="2" id="KW-0217">Developmental protein</keyword>
<dbReference type="GO" id="GO:0007596">
    <property type="term" value="P:blood coagulation"/>
    <property type="evidence" value="ECO:0007669"/>
    <property type="project" value="InterPro"/>
</dbReference>
<evidence type="ECO:0000256" key="11">
    <source>
        <dbReference type="SAM" id="SignalP"/>
    </source>
</evidence>
<dbReference type="PROSITE" id="PS51406">
    <property type="entry name" value="FIBRINOGEN_C_2"/>
    <property type="match status" value="1"/>
</dbReference>
<evidence type="ECO:0000256" key="6">
    <source>
        <dbReference type="ARBA" id="ARBA00022782"/>
    </source>
</evidence>
<evidence type="ECO:0000313" key="14">
    <source>
        <dbReference type="RefSeq" id="XP_040494037.1"/>
    </source>
</evidence>
<organism evidence="13 14">
    <name type="scientific">Ursus maritimus</name>
    <name type="common">Polar bear</name>
    <name type="synonym">Thalarctos maritimus</name>
    <dbReference type="NCBI Taxonomy" id="29073"/>
    <lineage>
        <taxon>Eukaryota</taxon>
        <taxon>Metazoa</taxon>
        <taxon>Chordata</taxon>
        <taxon>Craniata</taxon>
        <taxon>Vertebrata</taxon>
        <taxon>Euteleostomi</taxon>
        <taxon>Mammalia</taxon>
        <taxon>Eutheria</taxon>
        <taxon>Laurasiatheria</taxon>
        <taxon>Carnivora</taxon>
        <taxon>Caniformia</taxon>
        <taxon>Ursidae</taxon>
        <taxon>Ursus</taxon>
    </lineage>
</organism>
<dbReference type="InterPro" id="IPR020837">
    <property type="entry name" value="Fibrinogen_CS"/>
</dbReference>
<feature type="coiled-coil region" evidence="10">
    <location>
        <begin position="210"/>
        <end position="248"/>
    </location>
</feature>
<protein>
    <submittedName>
        <fullName evidence="14">Angiopoietin-4 isoform X1</fullName>
    </submittedName>
</protein>
<dbReference type="PANTHER" id="PTHR47221">
    <property type="entry name" value="FIBRINOGEN ALPHA CHAIN"/>
    <property type="match status" value="1"/>
</dbReference>
<evidence type="ECO:0000259" key="12">
    <source>
        <dbReference type="PROSITE" id="PS51406"/>
    </source>
</evidence>
<dbReference type="OrthoDB" id="9933375at2759"/>
<keyword evidence="5 11" id="KW-0732">Signal</keyword>
<evidence type="ECO:0000256" key="5">
    <source>
        <dbReference type="ARBA" id="ARBA00022729"/>
    </source>
</evidence>
<keyword evidence="3" id="KW-0964">Secreted</keyword>
<keyword evidence="9" id="KW-0325">Glycoprotein</keyword>
<feature type="signal peptide" evidence="11">
    <location>
        <begin position="1"/>
        <end position="22"/>
    </location>
</feature>
<dbReference type="CTD" id="51378"/>
<feature type="chain" id="PRO_5035477981" evidence="11">
    <location>
        <begin position="23"/>
        <end position="520"/>
    </location>
</feature>
<reference evidence="14" key="1">
    <citation type="submission" date="2025-08" db="UniProtKB">
        <authorList>
            <consortium name="RefSeq"/>
        </authorList>
    </citation>
    <scope>IDENTIFICATION</scope>
    <source>
        <tissue evidence="14">Whole blood</tissue>
    </source>
</reference>
<dbReference type="AlphaFoldDB" id="A0A8M1GH15"/>
<evidence type="ECO:0000256" key="9">
    <source>
        <dbReference type="ARBA" id="ARBA00023180"/>
    </source>
</evidence>
<dbReference type="GeneID" id="103674493"/>
<dbReference type="NCBIfam" id="NF040941">
    <property type="entry name" value="GGGWT_bact"/>
    <property type="match status" value="1"/>
</dbReference>
<evidence type="ECO:0000256" key="3">
    <source>
        <dbReference type="ARBA" id="ARBA00022525"/>
    </source>
</evidence>
<dbReference type="Pfam" id="PF00147">
    <property type="entry name" value="Fibrinogen_C"/>
    <property type="match status" value="1"/>
</dbReference>
<dbReference type="KEGG" id="umr:103674493"/>
<dbReference type="InterPro" id="IPR014716">
    <property type="entry name" value="Fibrinogen_a/b/g_C_1"/>
</dbReference>
<dbReference type="Proteomes" id="UP000261680">
    <property type="component" value="Unplaced"/>
</dbReference>
<dbReference type="InterPro" id="IPR002181">
    <property type="entry name" value="Fibrinogen_a/b/g_C_dom"/>
</dbReference>
<dbReference type="Gene3D" id="3.90.215.10">
    <property type="entry name" value="Gamma Fibrinogen, chain A, domain 1"/>
    <property type="match status" value="1"/>
</dbReference>
<keyword evidence="13" id="KW-1185">Reference proteome</keyword>
<dbReference type="SUPFAM" id="SSF56496">
    <property type="entry name" value="Fibrinogen C-terminal domain-like"/>
    <property type="match status" value="1"/>
</dbReference>
<dbReference type="CDD" id="cd00087">
    <property type="entry name" value="FReD"/>
    <property type="match status" value="1"/>
</dbReference>
<comment type="subcellular location">
    <subcellularLocation>
        <location evidence="1">Secreted</location>
    </subcellularLocation>
</comment>
<evidence type="ECO:0000256" key="1">
    <source>
        <dbReference type="ARBA" id="ARBA00004613"/>
    </source>
</evidence>